<evidence type="ECO:0000313" key="7">
    <source>
        <dbReference type="Proteomes" id="UP001054837"/>
    </source>
</evidence>
<dbReference type="AlphaFoldDB" id="A0AAV4XA55"/>
<comment type="subcellular location">
    <subcellularLocation>
        <location evidence="1">Membrane</location>
        <topology evidence="1">Multi-pass membrane protein</topology>
    </subcellularLocation>
</comment>
<accession>A0AAV4XA55</accession>
<evidence type="ECO:0000256" key="3">
    <source>
        <dbReference type="ARBA" id="ARBA00022989"/>
    </source>
</evidence>
<dbReference type="InterPro" id="IPR036259">
    <property type="entry name" value="MFS_trans_sf"/>
</dbReference>
<keyword evidence="7" id="KW-1185">Reference proteome</keyword>
<organism evidence="6 7">
    <name type="scientific">Caerostris darwini</name>
    <dbReference type="NCBI Taxonomy" id="1538125"/>
    <lineage>
        <taxon>Eukaryota</taxon>
        <taxon>Metazoa</taxon>
        <taxon>Ecdysozoa</taxon>
        <taxon>Arthropoda</taxon>
        <taxon>Chelicerata</taxon>
        <taxon>Arachnida</taxon>
        <taxon>Araneae</taxon>
        <taxon>Araneomorphae</taxon>
        <taxon>Entelegynae</taxon>
        <taxon>Araneoidea</taxon>
        <taxon>Araneidae</taxon>
        <taxon>Caerostris</taxon>
    </lineage>
</organism>
<dbReference type="GO" id="GO:0016020">
    <property type="term" value="C:membrane"/>
    <property type="evidence" value="ECO:0007669"/>
    <property type="project" value="UniProtKB-SubCell"/>
</dbReference>
<evidence type="ECO:0000256" key="1">
    <source>
        <dbReference type="ARBA" id="ARBA00004141"/>
    </source>
</evidence>
<comment type="caution">
    <text evidence="6">The sequence shown here is derived from an EMBL/GenBank/DDBJ whole genome shotgun (WGS) entry which is preliminary data.</text>
</comment>
<evidence type="ECO:0000256" key="2">
    <source>
        <dbReference type="ARBA" id="ARBA00022692"/>
    </source>
</evidence>
<gene>
    <name evidence="6" type="primary">CarT_9</name>
    <name evidence="6" type="ORF">CDAR_75441</name>
</gene>
<feature type="transmembrane region" description="Helical" evidence="5">
    <location>
        <begin position="229"/>
        <end position="249"/>
    </location>
</feature>
<evidence type="ECO:0000256" key="5">
    <source>
        <dbReference type="SAM" id="Phobius"/>
    </source>
</evidence>
<feature type="transmembrane region" description="Helical" evidence="5">
    <location>
        <begin position="196"/>
        <end position="217"/>
    </location>
</feature>
<feature type="transmembrane region" description="Helical" evidence="5">
    <location>
        <begin position="114"/>
        <end position="135"/>
    </location>
</feature>
<name>A0AAV4XA55_9ARAC</name>
<feature type="transmembrane region" description="Helical" evidence="5">
    <location>
        <begin position="142"/>
        <end position="160"/>
    </location>
</feature>
<dbReference type="Proteomes" id="UP001054837">
    <property type="component" value="Unassembled WGS sequence"/>
</dbReference>
<keyword evidence="3 5" id="KW-1133">Transmembrane helix</keyword>
<protein>
    <submittedName>
        <fullName evidence="6">Carcinine transporter</fullName>
    </submittedName>
</protein>
<feature type="transmembrane region" description="Helical" evidence="5">
    <location>
        <begin position="166"/>
        <end position="184"/>
    </location>
</feature>
<evidence type="ECO:0000256" key="4">
    <source>
        <dbReference type="ARBA" id="ARBA00023136"/>
    </source>
</evidence>
<reference evidence="6 7" key="1">
    <citation type="submission" date="2021-06" db="EMBL/GenBank/DDBJ databases">
        <title>Caerostris darwini draft genome.</title>
        <authorList>
            <person name="Kono N."/>
            <person name="Arakawa K."/>
        </authorList>
    </citation>
    <scope>NUCLEOTIDE SEQUENCE [LARGE SCALE GENOMIC DNA]</scope>
</reference>
<dbReference type="Gene3D" id="1.20.1250.20">
    <property type="entry name" value="MFS general substrate transporter like domains"/>
    <property type="match status" value="1"/>
</dbReference>
<evidence type="ECO:0000313" key="6">
    <source>
        <dbReference type="EMBL" id="GIY90708.1"/>
    </source>
</evidence>
<keyword evidence="2 5" id="KW-0812">Transmembrane</keyword>
<dbReference type="PANTHER" id="PTHR24064">
    <property type="entry name" value="SOLUTE CARRIER FAMILY 22 MEMBER"/>
    <property type="match status" value="1"/>
</dbReference>
<proteinExistence type="predicted"/>
<dbReference type="EMBL" id="BPLQ01015719">
    <property type="protein sequence ID" value="GIY90708.1"/>
    <property type="molecule type" value="Genomic_DNA"/>
</dbReference>
<keyword evidence="4 5" id="KW-0472">Membrane</keyword>
<dbReference type="SUPFAM" id="SSF103473">
    <property type="entry name" value="MFS general substrate transporter"/>
    <property type="match status" value="1"/>
</dbReference>
<sequence>MSATNGPLTNNEWAIVFLHVSSLGNNCCVFAYRVEENPEILLDNLCEILTNPYEVFYSQILKKSNHCEAFYSRILMKSYQNLFVSKNSGTTKLLNTVPYFGLQMNTRYLQDNKFINFFLASIVEVPAHFATWYSIAHYGRRICLLTAFITAAVSGLLPYAFASYKIVHVIATFIGKGCTSSAYITLYVQGPELFPLFLRAAGIGLCCTVGSIGGIIAPYAVYTYKYADYAPFLIFSGIMTLATVCASCLPETSHKKLPITVADAENFQRNWKFFNCPGCPVMDAEPLRSEVLLSFEEAEVRREQDSVPERNWSTLFPSKSDTVLFRKNMNF</sequence>